<dbReference type="Gene3D" id="3.30.2020.10">
    <property type="entry name" value="NE0471-like N-terminal domain"/>
    <property type="match status" value="1"/>
</dbReference>
<evidence type="ECO:0008006" key="3">
    <source>
        <dbReference type="Google" id="ProtNLM"/>
    </source>
</evidence>
<protein>
    <recommendedName>
        <fullName evidence="3">DUF2442 domain-containing protein</fullName>
    </recommendedName>
</protein>
<proteinExistence type="predicted"/>
<dbReference type="InterPro" id="IPR010982">
    <property type="entry name" value="Lambda_DNA-bd_dom_sf"/>
</dbReference>
<dbReference type="RefSeq" id="WP_183855867.1">
    <property type="nucleotide sequence ID" value="NZ_JACHOO010000004.1"/>
</dbReference>
<dbReference type="InterPro" id="IPR036782">
    <property type="entry name" value="NE0471-like_N"/>
</dbReference>
<keyword evidence="2" id="KW-1185">Reference proteome</keyword>
<accession>A0A7W9FM69</accession>
<name>A0A7W9FM69_9HYPH</name>
<organism evidence="1 2">
    <name type="scientific">Prosthecomicrobium pneumaticum</name>
    <dbReference type="NCBI Taxonomy" id="81895"/>
    <lineage>
        <taxon>Bacteria</taxon>
        <taxon>Pseudomonadati</taxon>
        <taxon>Pseudomonadota</taxon>
        <taxon>Alphaproteobacteria</taxon>
        <taxon>Hyphomicrobiales</taxon>
        <taxon>Kaistiaceae</taxon>
        <taxon>Prosthecomicrobium</taxon>
    </lineage>
</organism>
<gene>
    <name evidence="1" type="ORF">GGQ63_002308</name>
</gene>
<dbReference type="Proteomes" id="UP000523821">
    <property type="component" value="Unassembled WGS sequence"/>
</dbReference>
<reference evidence="1 2" key="1">
    <citation type="submission" date="2020-08" db="EMBL/GenBank/DDBJ databases">
        <title>Genomic Encyclopedia of Type Strains, Phase IV (KMG-IV): sequencing the most valuable type-strain genomes for metagenomic binning, comparative biology and taxonomic classification.</title>
        <authorList>
            <person name="Goeker M."/>
        </authorList>
    </citation>
    <scope>NUCLEOTIDE SEQUENCE [LARGE SCALE GENOMIC DNA]</scope>
    <source>
        <strain evidence="1 2">DSM 16268</strain>
    </source>
</reference>
<dbReference type="Gene3D" id="1.10.260.40">
    <property type="entry name" value="lambda repressor-like DNA-binding domains"/>
    <property type="match status" value="1"/>
</dbReference>
<dbReference type="EMBL" id="JACHOO010000004">
    <property type="protein sequence ID" value="MBB5753242.1"/>
    <property type="molecule type" value="Genomic_DNA"/>
</dbReference>
<comment type="caution">
    <text evidence="1">The sequence shown here is derived from an EMBL/GenBank/DDBJ whole genome shotgun (WGS) entry which is preliminary data.</text>
</comment>
<dbReference type="SUPFAM" id="SSF47413">
    <property type="entry name" value="lambda repressor-like DNA-binding domains"/>
    <property type="match status" value="1"/>
</dbReference>
<sequence>MSATDRIAAGVPMPRIGAVRAVAPLSVDVEWSAGPRAGRRETVSLAPDLHAYRIYRPLRFDPALFASVHLVDEGAAIAWGSDDAIDMPATSVERLAAEAMSNEEFAAFLSRNRLSLDAAAAELGISRRLVAYYAKDRPVPRHIALACAHIELRRAGGGLGAVA</sequence>
<evidence type="ECO:0000313" key="2">
    <source>
        <dbReference type="Proteomes" id="UP000523821"/>
    </source>
</evidence>
<evidence type="ECO:0000313" key="1">
    <source>
        <dbReference type="EMBL" id="MBB5753242.1"/>
    </source>
</evidence>
<dbReference type="AlphaFoldDB" id="A0A7W9FM69"/>
<dbReference type="GO" id="GO:0003677">
    <property type="term" value="F:DNA binding"/>
    <property type="evidence" value="ECO:0007669"/>
    <property type="project" value="InterPro"/>
</dbReference>
<dbReference type="SUPFAM" id="SSF143880">
    <property type="entry name" value="NE0471 N-terminal domain-like"/>
    <property type="match status" value="1"/>
</dbReference>